<evidence type="ECO:0000256" key="2">
    <source>
        <dbReference type="ARBA" id="ARBA00023239"/>
    </source>
</evidence>
<dbReference type="SUPFAM" id="SSF48576">
    <property type="entry name" value="Terpenoid synthases"/>
    <property type="match status" value="1"/>
</dbReference>
<accession>A0A8K0S2Q8</accession>
<protein>
    <submittedName>
        <fullName evidence="4">Isoprenoid synthase domain-containing protein</fullName>
    </submittedName>
</protein>
<dbReference type="OrthoDB" id="2998174at2759"/>
<dbReference type="AlphaFoldDB" id="A0A8K0S2Q8"/>
<dbReference type="EMBL" id="JAGPXF010000004">
    <property type="protein sequence ID" value="KAH7246541.1"/>
    <property type="molecule type" value="Genomic_DNA"/>
</dbReference>
<dbReference type="InterPro" id="IPR008949">
    <property type="entry name" value="Isoprenoid_synthase_dom_sf"/>
</dbReference>
<comment type="similarity">
    <text evidence="1">Belongs to the trichodiene synthase family.</text>
</comment>
<evidence type="ECO:0000313" key="5">
    <source>
        <dbReference type="Proteomes" id="UP000813427"/>
    </source>
</evidence>
<sequence length="350" mass="40497">MGAPLSTLRSRLQAPKLDKPKPHHEATPSSQQDLRSFIQHLITSFTNEIGYIPPTTTENDSLWKAMRAYADQTGISYEEGSHSWKCFKMGYIYPVLCFPDHPFEVQTFIGIYSWLGLLLDDEALNHLDEFQQFHERFCAGEKHPVPILQGWADLLKLSFKYWDPQVAGFIVSSSLNFLNANALEARKEFGNIQRTKAGHRWAWFLREKDGVGEAFAWFTFPKALCPDISLFVEAIPDLAAWHSLTNDILSFWKEEVAGEQYNYIHNTGWYEDKDARTVFEDVIHDVKMKTQNMRLVLDGRNPYLQLLNSHMLGYISFHKLISRYKLWEVGLGEDTTDKNLKVEQKDTLIQ</sequence>
<evidence type="ECO:0000256" key="3">
    <source>
        <dbReference type="SAM" id="MobiDB-lite"/>
    </source>
</evidence>
<comment type="caution">
    <text evidence="4">The sequence shown here is derived from an EMBL/GenBank/DDBJ whole genome shotgun (WGS) entry which is preliminary data.</text>
</comment>
<evidence type="ECO:0000313" key="4">
    <source>
        <dbReference type="EMBL" id="KAH7246541.1"/>
    </source>
</evidence>
<gene>
    <name evidence="4" type="ORF">BKA59DRAFT_200821</name>
</gene>
<organism evidence="4 5">
    <name type="scientific">Fusarium tricinctum</name>
    <dbReference type="NCBI Taxonomy" id="61284"/>
    <lineage>
        <taxon>Eukaryota</taxon>
        <taxon>Fungi</taxon>
        <taxon>Dikarya</taxon>
        <taxon>Ascomycota</taxon>
        <taxon>Pezizomycotina</taxon>
        <taxon>Sordariomycetes</taxon>
        <taxon>Hypocreomycetidae</taxon>
        <taxon>Hypocreales</taxon>
        <taxon>Nectriaceae</taxon>
        <taxon>Fusarium</taxon>
        <taxon>Fusarium tricinctum species complex</taxon>
    </lineage>
</organism>
<proteinExistence type="inferred from homology"/>
<keyword evidence="2" id="KW-0456">Lyase</keyword>
<dbReference type="Proteomes" id="UP000813427">
    <property type="component" value="Unassembled WGS sequence"/>
</dbReference>
<feature type="compositionally biased region" description="Basic and acidic residues" evidence="3">
    <location>
        <begin position="16"/>
        <end position="26"/>
    </location>
</feature>
<reference evidence="4" key="1">
    <citation type="journal article" date="2021" name="Nat. Commun.">
        <title>Genetic determinants of endophytism in the Arabidopsis root mycobiome.</title>
        <authorList>
            <person name="Mesny F."/>
            <person name="Miyauchi S."/>
            <person name="Thiergart T."/>
            <person name="Pickel B."/>
            <person name="Atanasova L."/>
            <person name="Karlsson M."/>
            <person name="Huettel B."/>
            <person name="Barry K.W."/>
            <person name="Haridas S."/>
            <person name="Chen C."/>
            <person name="Bauer D."/>
            <person name="Andreopoulos W."/>
            <person name="Pangilinan J."/>
            <person name="LaButti K."/>
            <person name="Riley R."/>
            <person name="Lipzen A."/>
            <person name="Clum A."/>
            <person name="Drula E."/>
            <person name="Henrissat B."/>
            <person name="Kohler A."/>
            <person name="Grigoriev I.V."/>
            <person name="Martin F.M."/>
            <person name="Hacquard S."/>
        </authorList>
    </citation>
    <scope>NUCLEOTIDE SEQUENCE</scope>
    <source>
        <strain evidence="4">MPI-SDFR-AT-0068</strain>
    </source>
</reference>
<dbReference type="Pfam" id="PF06330">
    <property type="entry name" value="TRI5"/>
    <property type="match status" value="1"/>
</dbReference>
<name>A0A8K0S2Q8_9HYPO</name>
<feature type="region of interest" description="Disordered" evidence="3">
    <location>
        <begin position="1"/>
        <end position="32"/>
    </location>
</feature>
<dbReference type="SFLD" id="SFLDS00005">
    <property type="entry name" value="Isoprenoid_Synthase_Type_I"/>
    <property type="match status" value="1"/>
</dbReference>
<dbReference type="SFLD" id="SFLDG01021">
    <property type="entry name" value="Trichodiene_Synthase_Like"/>
    <property type="match status" value="1"/>
</dbReference>
<keyword evidence="5" id="KW-1185">Reference proteome</keyword>
<dbReference type="GO" id="GO:0016838">
    <property type="term" value="F:carbon-oxygen lyase activity, acting on phosphates"/>
    <property type="evidence" value="ECO:0007669"/>
    <property type="project" value="InterPro"/>
</dbReference>
<dbReference type="InterPro" id="IPR024652">
    <property type="entry name" value="Trichodiene_synth"/>
</dbReference>
<evidence type="ECO:0000256" key="1">
    <source>
        <dbReference type="ARBA" id="ARBA00007946"/>
    </source>
</evidence>
<dbReference type="Gene3D" id="1.10.600.10">
    <property type="entry name" value="Farnesyl Diphosphate Synthase"/>
    <property type="match status" value="1"/>
</dbReference>